<proteinExistence type="predicted"/>
<dbReference type="OrthoDB" id="6124577at2"/>
<dbReference type="RefSeq" id="WP_094059877.1">
    <property type="nucleotide sequence ID" value="NZ_CP022530.1"/>
</dbReference>
<dbReference type="AlphaFoldDB" id="A0A222FJV0"/>
<name>A0A222FJV0_9GAMM</name>
<dbReference type="EMBL" id="CP022530">
    <property type="protein sequence ID" value="ASP38691.1"/>
    <property type="molecule type" value="Genomic_DNA"/>
</dbReference>
<dbReference type="KEGG" id="bsan:CHH28_08360"/>
<evidence type="ECO:0000313" key="1">
    <source>
        <dbReference type="EMBL" id="ASP38691.1"/>
    </source>
</evidence>
<keyword evidence="2" id="KW-1185">Reference proteome</keyword>
<organism evidence="1 2">
    <name type="scientific">Bacterioplanes sanyensis</name>
    <dbReference type="NCBI Taxonomy" id="1249553"/>
    <lineage>
        <taxon>Bacteria</taxon>
        <taxon>Pseudomonadati</taxon>
        <taxon>Pseudomonadota</taxon>
        <taxon>Gammaproteobacteria</taxon>
        <taxon>Oceanospirillales</taxon>
        <taxon>Oceanospirillaceae</taxon>
        <taxon>Bacterioplanes</taxon>
    </lineage>
</organism>
<evidence type="ECO:0000313" key="2">
    <source>
        <dbReference type="Proteomes" id="UP000202440"/>
    </source>
</evidence>
<sequence length="109" mass="12535">MRALACLTLIVITALTGCGRDPERMANIRDLGDAINHCRNYTRQVLPDDTAIAIDRLSTRENTEFYDVYLRVSDKDHNGWVRCQVTQDGYIDEHRVYGMRHEGPSIFSF</sequence>
<reference evidence="1 2" key="1">
    <citation type="submission" date="2017-07" db="EMBL/GenBank/DDBJ databases">
        <title>Annotated genome sequence of Bacterioplanes sanyensis isolated from Red Sea.</title>
        <authorList>
            <person name="Rehman Z.U."/>
        </authorList>
    </citation>
    <scope>NUCLEOTIDE SEQUENCE [LARGE SCALE GENOMIC DNA]</scope>
    <source>
        <strain evidence="1 2">NV9</strain>
    </source>
</reference>
<dbReference type="Proteomes" id="UP000202440">
    <property type="component" value="Chromosome"/>
</dbReference>
<gene>
    <name evidence="1" type="ORF">CHH28_08360</name>
</gene>
<protein>
    <submittedName>
        <fullName evidence="1">Uncharacterized protein</fullName>
    </submittedName>
</protein>
<dbReference type="PROSITE" id="PS51257">
    <property type="entry name" value="PROKAR_LIPOPROTEIN"/>
    <property type="match status" value="1"/>
</dbReference>
<accession>A0A222FJV0</accession>